<dbReference type="STRING" id="1441469.A0A1Q5QBH8"/>
<feature type="transmembrane region" description="Helical" evidence="1">
    <location>
        <begin position="489"/>
        <end position="508"/>
    </location>
</feature>
<evidence type="ECO:0000256" key="1">
    <source>
        <dbReference type="SAM" id="Phobius"/>
    </source>
</evidence>
<evidence type="ECO:0000313" key="3">
    <source>
        <dbReference type="EMBL" id="OKL63284.1"/>
    </source>
</evidence>
<dbReference type="AlphaFoldDB" id="A0A1Q5QBH8"/>
<dbReference type="Proteomes" id="UP000214365">
    <property type="component" value="Unassembled WGS sequence"/>
</dbReference>
<name>A0A1Q5QBH8_TALAT</name>
<dbReference type="Pfam" id="PF01266">
    <property type="entry name" value="DAO"/>
    <property type="match status" value="1"/>
</dbReference>
<protein>
    <recommendedName>
        <fullName evidence="2">FAD dependent oxidoreductase domain-containing protein</fullName>
    </recommendedName>
</protein>
<dbReference type="GeneID" id="31001615"/>
<dbReference type="InterPro" id="IPR036188">
    <property type="entry name" value="FAD/NAD-bd_sf"/>
</dbReference>
<gene>
    <name evidence="3" type="ORF">UA08_01860</name>
</gene>
<keyword evidence="1" id="KW-0472">Membrane</keyword>
<evidence type="ECO:0000313" key="4">
    <source>
        <dbReference type="Proteomes" id="UP000214365"/>
    </source>
</evidence>
<keyword evidence="1" id="KW-1133">Transmembrane helix</keyword>
<comment type="caution">
    <text evidence="3">The sequence shown here is derived from an EMBL/GenBank/DDBJ whole genome shotgun (WGS) entry which is preliminary data.</text>
</comment>
<sequence>MASKTPIPVENPTLPFWLTDRSPLDQIRSTPELPQESDIVIIGAGYAGVSLAYHLLTSEAAKSSPPPSITILEARTVCSGATGRNVQHDARHVRITKQTGGHLRPDVYGEIPLYIQRHGLELATEVAEFELSHVKAIQAVLKKEQIEDCDLVITRNMNVYLHAERGKRVKDAIDKLRDQGCTFVDDIFHAPDKDAEAISGVKGAKTAFSFTSGSLWPYKFILGLLRKVLEYGGDKINVQTTTPVTSVSSSSATSHTITTPRGTIKAKQVVYTTNAYTSGILPEYAPAIIPARGIVSHIDVPDAQKPPPHLSYTYVVCPHESTGVDYMIVRPDGSIVVGGAHQIHANPSRKPEDNTEWYRNSDDSTLIESTKGYFEGYMQKYFRGWEDSGAHVKELWTGIMGYSSDSAPHVGQVPSRPGQYISAGFTGHGMPVIFLTTKGLAEMILAEKKFEETAVALIVPFLLALKQSVACFAVYVFSVDDRQACRRMGIVVVMAVRVLFHVVGLLGLGDGRTPETVFDGLACPSNKSSYAGAASCETGDLVPMGGFVEVDVVVVRQISPYLCFSHSQSYVSLNAYPNATSTASFFEPGASFSLRSKQTVSEDASATIPPPNFNEHDLSSRTPLSGLALLLQETSHNRWGFPIFRTTYANNDLFTAYLSEIYRSANESLENIGRREALSPYFSCPVIEHPLSLNGLSKTQIRERFSAWVRDTTDQRDGVGAVKMRELKAPQYEFCLMVDEECLVSFWQAQQQPHGGWKGNGKVVVIERDWSPEKYRGQQNEDWTDGESHRIFDKEYLEENGEEYERDVPPTPFEEIDGCRSPLVGWMYADIHHLKSLYCECLENSYRENWYESYVRPPGIYPTLYRHEQPWKYSI</sequence>
<dbReference type="PANTHER" id="PTHR13847">
    <property type="entry name" value="SARCOSINE DEHYDROGENASE-RELATED"/>
    <property type="match status" value="1"/>
</dbReference>
<dbReference type="PANTHER" id="PTHR13847:SF279">
    <property type="entry name" value="FAD DEPENDENT OXIDOREDUCTASE DOMAIN-CONTAINING PROTEIN-RELATED"/>
    <property type="match status" value="1"/>
</dbReference>
<dbReference type="RefSeq" id="XP_020123405.1">
    <property type="nucleotide sequence ID" value="XM_020261571.1"/>
</dbReference>
<dbReference type="Gene3D" id="3.30.9.10">
    <property type="entry name" value="D-Amino Acid Oxidase, subunit A, domain 2"/>
    <property type="match status" value="1"/>
</dbReference>
<keyword evidence="1" id="KW-0812">Transmembrane</keyword>
<organism evidence="3 4">
    <name type="scientific">Talaromyces atroroseus</name>
    <dbReference type="NCBI Taxonomy" id="1441469"/>
    <lineage>
        <taxon>Eukaryota</taxon>
        <taxon>Fungi</taxon>
        <taxon>Dikarya</taxon>
        <taxon>Ascomycota</taxon>
        <taxon>Pezizomycotina</taxon>
        <taxon>Eurotiomycetes</taxon>
        <taxon>Eurotiomycetidae</taxon>
        <taxon>Eurotiales</taxon>
        <taxon>Trichocomaceae</taxon>
        <taxon>Talaromyces</taxon>
        <taxon>Talaromyces sect. Trachyspermi</taxon>
    </lineage>
</organism>
<feature type="domain" description="FAD dependent oxidoreductase" evidence="2">
    <location>
        <begin position="38"/>
        <end position="442"/>
    </location>
</feature>
<dbReference type="InterPro" id="IPR006076">
    <property type="entry name" value="FAD-dep_OxRdtase"/>
</dbReference>
<evidence type="ECO:0000259" key="2">
    <source>
        <dbReference type="Pfam" id="PF01266"/>
    </source>
</evidence>
<feature type="transmembrane region" description="Helical" evidence="1">
    <location>
        <begin position="454"/>
        <end position="477"/>
    </location>
</feature>
<reference evidence="3 4" key="1">
    <citation type="submission" date="2015-06" db="EMBL/GenBank/DDBJ databases">
        <title>Talaromyces atroroseus IBT 11181 draft genome.</title>
        <authorList>
            <person name="Rasmussen K.B."/>
            <person name="Rasmussen S."/>
            <person name="Petersen B."/>
            <person name="Sicheritz-Ponten T."/>
            <person name="Mortensen U.H."/>
            <person name="Thrane U."/>
        </authorList>
    </citation>
    <scope>NUCLEOTIDE SEQUENCE [LARGE SCALE GENOMIC DNA]</scope>
    <source>
        <strain evidence="3 4">IBT 11181</strain>
    </source>
</reference>
<accession>A0A1Q5QBH8</accession>
<dbReference type="Gene3D" id="3.50.50.60">
    <property type="entry name" value="FAD/NAD(P)-binding domain"/>
    <property type="match status" value="1"/>
</dbReference>
<dbReference type="EMBL" id="LFMY01000002">
    <property type="protein sequence ID" value="OKL63284.1"/>
    <property type="molecule type" value="Genomic_DNA"/>
</dbReference>
<proteinExistence type="predicted"/>
<dbReference type="OrthoDB" id="429143at2759"/>
<dbReference type="SUPFAM" id="SSF51905">
    <property type="entry name" value="FAD/NAD(P)-binding domain"/>
    <property type="match status" value="1"/>
</dbReference>
<dbReference type="GO" id="GO:0005737">
    <property type="term" value="C:cytoplasm"/>
    <property type="evidence" value="ECO:0007669"/>
    <property type="project" value="TreeGrafter"/>
</dbReference>
<keyword evidence="4" id="KW-1185">Reference proteome</keyword>